<dbReference type="InterPro" id="IPR039420">
    <property type="entry name" value="WalR-like"/>
</dbReference>
<keyword evidence="4" id="KW-0804">Transcription</keyword>
<dbReference type="SMART" id="SM00862">
    <property type="entry name" value="Trans_reg_C"/>
    <property type="match status" value="1"/>
</dbReference>
<dbReference type="CDD" id="cd00383">
    <property type="entry name" value="trans_reg_C"/>
    <property type="match status" value="1"/>
</dbReference>
<evidence type="ECO:0000256" key="4">
    <source>
        <dbReference type="ARBA" id="ARBA00023163"/>
    </source>
</evidence>
<dbReference type="EMBL" id="JADCKL010000001">
    <property type="protein sequence ID" value="MBE5061706.1"/>
    <property type="molecule type" value="Genomic_DNA"/>
</dbReference>
<keyword evidence="11" id="KW-1185">Reference proteome</keyword>
<feature type="DNA-binding region" description="OmpR/PhoB-type" evidence="7">
    <location>
        <begin position="126"/>
        <end position="224"/>
    </location>
</feature>
<evidence type="ECO:0000313" key="11">
    <source>
        <dbReference type="Proteomes" id="UP000758652"/>
    </source>
</evidence>
<dbReference type="Gene3D" id="3.40.50.2300">
    <property type="match status" value="1"/>
</dbReference>
<keyword evidence="3 7" id="KW-0238">DNA-binding</keyword>
<dbReference type="PROSITE" id="PS51755">
    <property type="entry name" value="OMPR_PHOB"/>
    <property type="match status" value="1"/>
</dbReference>
<name>A0ABR9RFG0_9FIRM</name>
<accession>A0ABR9RFG0</accession>
<dbReference type="PANTHER" id="PTHR48111:SF43">
    <property type="entry name" value="STAGE 0 SPORULATION PROTEIN A HOMOLOG"/>
    <property type="match status" value="1"/>
</dbReference>
<feature type="domain" description="Response regulatory" evidence="8">
    <location>
        <begin position="3"/>
        <end position="116"/>
    </location>
</feature>
<evidence type="ECO:0000313" key="10">
    <source>
        <dbReference type="EMBL" id="MBE5061706.1"/>
    </source>
</evidence>
<dbReference type="CDD" id="cd18159">
    <property type="entry name" value="REC_OmpR_NsrR-like"/>
    <property type="match status" value="1"/>
</dbReference>
<evidence type="ECO:0000259" key="9">
    <source>
        <dbReference type="PROSITE" id="PS51755"/>
    </source>
</evidence>
<feature type="modified residue" description="4-aspartylphosphate" evidence="6">
    <location>
        <position position="52"/>
    </location>
</feature>
<evidence type="ECO:0000259" key="8">
    <source>
        <dbReference type="PROSITE" id="PS50110"/>
    </source>
</evidence>
<feature type="domain" description="OmpR/PhoB-type" evidence="9">
    <location>
        <begin position="126"/>
        <end position="224"/>
    </location>
</feature>
<reference evidence="10 11" key="1">
    <citation type="submission" date="2020-10" db="EMBL/GenBank/DDBJ databases">
        <title>ChiBAC.</title>
        <authorList>
            <person name="Zenner C."/>
            <person name="Hitch T.C.A."/>
            <person name="Clavel T."/>
        </authorList>
    </citation>
    <scope>NUCLEOTIDE SEQUENCE [LARGE SCALE GENOMIC DNA]</scope>
    <source>
        <strain evidence="10 11">DSM 108991</strain>
    </source>
</reference>
<comment type="function">
    <text evidence="5">May play the central regulatory role in sporulation. It may be an element of the effector pathway responsible for the activation of sporulation genes in response to nutritional stress. Spo0A may act in concert with spo0H (a sigma factor) to control the expression of some genes that are critical to the sporulation process.</text>
</comment>
<dbReference type="SUPFAM" id="SSF52172">
    <property type="entry name" value="CheY-like"/>
    <property type="match status" value="1"/>
</dbReference>
<organism evidence="10 11">
    <name type="scientific">Claveliimonas monacensis</name>
    <dbReference type="NCBI Taxonomy" id="2779351"/>
    <lineage>
        <taxon>Bacteria</taxon>
        <taxon>Bacillati</taxon>
        <taxon>Bacillota</taxon>
        <taxon>Clostridia</taxon>
        <taxon>Lachnospirales</taxon>
        <taxon>Lachnospiraceae</taxon>
        <taxon>Claveliimonas</taxon>
    </lineage>
</organism>
<dbReference type="SMART" id="SM00448">
    <property type="entry name" value="REC"/>
    <property type="match status" value="1"/>
</dbReference>
<protein>
    <recommendedName>
        <fullName evidence="1">Stage 0 sporulation protein A homolog</fullName>
    </recommendedName>
</protein>
<keyword evidence="6" id="KW-0597">Phosphoprotein</keyword>
<evidence type="ECO:0000256" key="5">
    <source>
        <dbReference type="ARBA" id="ARBA00024867"/>
    </source>
</evidence>
<evidence type="ECO:0000256" key="3">
    <source>
        <dbReference type="ARBA" id="ARBA00023125"/>
    </source>
</evidence>
<keyword evidence="2" id="KW-0805">Transcription regulation</keyword>
<evidence type="ECO:0000256" key="1">
    <source>
        <dbReference type="ARBA" id="ARBA00018672"/>
    </source>
</evidence>
<dbReference type="PANTHER" id="PTHR48111">
    <property type="entry name" value="REGULATOR OF RPOS"/>
    <property type="match status" value="1"/>
</dbReference>
<dbReference type="InterPro" id="IPR011006">
    <property type="entry name" value="CheY-like_superfamily"/>
</dbReference>
<gene>
    <name evidence="10" type="ORF">INF30_00270</name>
</gene>
<evidence type="ECO:0000256" key="7">
    <source>
        <dbReference type="PROSITE-ProRule" id="PRU01091"/>
    </source>
</evidence>
<dbReference type="Gene3D" id="1.10.10.10">
    <property type="entry name" value="Winged helix-like DNA-binding domain superfamily/Winged helix DNA-binding domain"/>
    <property type="match status" value="1"/>
</dbReference>
<dbReference type="InterPro" id="IPR001789">
    <property type="entry name" value="Sig_transdc_resp-reg_receiver"/>
</dbReference>
<proteinExistence type="predicted"/>
<evidence type="ECO:0000256" key="2">
    <source>
        <dbReference type="ARBA" id="ARBA00023015"/>
    </source>
</evidence>
<evidence type="ECO:0000256" key="6">
    <source>
        <dbReference type="PROSITE-ProRule" id="PRU00169"/>
    </source>
</evidence>
<dbReference type="Proteomes" id="UP000758652">
    <property type="component" value="Unassembled WGS sequence"/>
</dbReference>
<dbReference type="InterPro" id="IPR036388">
    <property type="entry name" value="WH-like_DNA-bd_sf"/>
</dbReference>
<dbReference type="RefSeq" id="WP_076777948.1">
    <property type="nucleotide sequence ID" value="NZ_JADCKL010000001.1"/>
</dbReference>
<dbReference type="InterPro" id="IPR001867">
    <property type="entry name" value="OmpR/PhoB-type_DNA-bd"/>
</dbReference>
<sequence>MYRILIVEDDSTIAEALKRHLEGWDHETVIAEDFKNIMAEFTRVEPDLVLLDIGLPFYNGFYWCSQIRQVSDVPIIFISSASDNMNIVMAMNMGGDEFIEKPFDLHVVTAKVQAILRRAYSYRGSASLMEYRGCILNLADATVTYQNRKTDLTKNEFKIFQCLLENAGKIVTRDEIIARLWESDAFIDENTLTVNVARLRKKLAQIGLEEAVVTKKGIGYMVEA</sequence>
<dbReference type="Pfam" id="PF00486">
    <property type="entry name" value="Trans_reg_C"/>
    <property type="match status" value="1"/>
</dbReference>
<dbReference type="Pfam" id="PF00072">
    <property type="entry name" value="Response_reg"/>
    <property type="match status" value="1"/>
</dbReference>
<comment type="caution">
    <text evidence="10">The sequence shown here is derived from an EMBL/GenBank/DDBJ whole genome shotgun (WGS) entry which is preliminary data.</text>
</comment>
<dbReference type="PROSITE" id="PS50110">
    <property type="entry name" value="RESPONSE_REGULATORY"/>
    <property type="match status" value="1"/>
</dbReference>